<sequence length="172" mass="18970">MLGQIWRGSLQRIPWAIKILNTAYIGIGFLLGVGLSISVLIRNPHNWVNVLRILTGMTGILLLPLLIWFSYVGQWIPSRAVAYVGLPATVFYLAVGAGIRVQGLKSPAILGLPLIVALTYAVMARFVWYDQSEMGGRDEALAEQIMTRLSDLEGYDGAPFRIVGHTDYPDLD</sequence>
<feature type="transmembrane region" description="Helical" evidence="1">
    <location>
        <begin position="80"/>
        <end position="101"/>
    </location>
</feature>
<proteinExistence type="predicted"/>
<feature type="transmembrane region" description="Helical" evidence="1">
    <location>
        <begin position="107"/>
        <end position="128"/>
    </location>
</feature>
<protein>
    <submittedName>
        <fullName evidence="2">Uncharacterized protein</fullName>
    </submittedName>
</protein>
<feature type="transmembrane region" description="Helical" evidence="1">
    <location>
        <begin position="53"/>
        <end position="73"/>
    </location>
</feature>
<reference evidence="2 3" key="1">
    <citation type="submission" date="2019-12" db="EMBL/GenBank/DDBJ databases">
        <title>Ruegeria JWLKs population differentiation of coral mucus and skeleton niches.</title>
        <authorList>
            <person name="Luo D."/>
        </authorList>
    </citation>
    <scope>NUCLEOTIDE SEQUENCE [LARGE SCALE GENOMIC DNA]</scope>
    <source>
        <strain evidence="2 3">HKCCD6238</strain>
    </source>
</reference>
<feature type="transmembrane region" description="Helical" evidence="1">
    <location>
        <begin position="21"/>
        <end position="41"/>
    </location>
</feature>
<accession>A0ABX1WGY0</accession>
<dbReference type="EMBL" id="WVQY01000012">
    <property type="protein sequence ID" value="NOD32560.1"/>
    <property type="molecule type" value="Genomic_DNA"/>
</dbReference>
<evidence type="ECO:0000256" key="1">
    <source>
        <dbReference type="SAM" id="Phobius"/>
    </source>
</evidence>
<keyword evidence="1" id="KW-1133">Transmembrane helix</keyword>
<organism evidence="2 3">
    <name type="scientific">Ruegeria atlantica</name>
    <dbReference type="NCBI Taxonomy" id="81569"/>
    <lineage>
        <taxon>Bacteria</taxon>
        <taxon>Pseudomonadati</taxon>
        <taxon>Pseudomonadota</taxon>
        <taxon>Alphaproteobacteria</taxon>
        <taxon>Rhodobacterales</taxon>
        <taxon>Roseobacteraceae</taxon>
        <taxon>Ruegeria</taxon>
    </lineage>
</organism>
<dbReference type="Proteomes" id="UP000599383">
    <property type="component" value="Unassembled WGS sequence"/>
</dbReference>
<keyword evidence="1" id="KW-0812">Transmembrane</keyword>
<comment type="caution">
    <text evidence="2">The sequence shown here is derived from an EMBL/GenBank/DDBJ whole genome shotgun (WGS) entry which is preliminary data.</text>
</comment>
<gene>
    <name evidence="2" type="ORF">GS617_19990</name>
</gene>
<name>A0ABX1WGY0_9RHOB</name>
<dbReference type="RefSeq" id="WP_171172414.1">
    <property type="nucleotide sequence ID" value="NZ_WVQY01000012.1"/>
</dbReference>
<keyword evidence="3" id="KW-1185">Reference proteome</keyword>
<keyword evidence="1" id="KW-0472">Membrane</keyword>
<evidence type="ECO:0000313" key="3">
    <source>
        <dbReference type="Proteomes" id="UP000599383"/>
    </source>
</evidence>
<evidence type="ECO:0000313" key="2">
    <source>
        <dbReference type="EMBL" id="NOD32560.1"/>
    </source>
</evidence>